<comment type="caution">
    <text evidence="1">The sequence shown here is derived from an EMBL/GenBank/DDBJ whole genome shotgun (WGS) entry which is preliminary data.</text>
</comment>
<reference evidence="1 2" key="1">
    <citation type="submission" date="2024-05" db="EMBL/GenBank/DDBJ databases">
        <title>Haplotype-resolved chromosome-level genome assembly of Huyou (Citrus changshanensis).</title>
        <authorList>
            <person name="Miao C."/>
            <person name="Chen W."/>
            <person name="Wu Y."/>
            <person name="Wang L."/>
            <person name="Zhao S."/>
            <person name="Grierson D."/>
            <person name="Xu C."/>
            <person name="Chen K."/>
        </authorList>
    </citation>
    <scope>NUCLEOTIDE SEQUENCE [LARGE SCALE GENOMIC DNA]</scope>
    <source>
        <strain evidence="1">01-14</strain>
        <tissue evidence="1">Leaf</tissue>
    </source>
</reference>
<gene>
    <name evidence="1" type="ORF">WN944_006475</name>
</gene>
<keyword evidence="2" id="KW-1185">Reference proteome</keyword>
<accession>A0AAP0QPN8</accession>
<sequence length="69" mass="7712">MECDQEIECDEGTLLVEEKHPGIDLKSIKEEIGVSKTKIQKQLGQVPRERMKGIDAETMALQNKDAPST</sequence>
<proteinExistence type="predicted"/>
<organism evidence="1 2">
    <name type="scientific">Citrus x changshan-huyou</name>
    <dbReference type="NCBI Taxonomy" id="2935761"/>
    <lineage>
        <taxon>Eukaryota</taxon>
        <taxon>Viridiplantae</taxon>
        <taxon>Streptophyta</taxon>
        <taxon>Embryophyta</taxon>
        <taxon>Tracheophyta</taxon>
        <taxon>Spermatophyta</taxon>
        <taxon>Magnoliopsida</taxon>
        <taxon>eudicotyledons</taxon>
        <taxon>Gunneridae</taxon>
        <taxon>Pentapetalae</taxon>
        <taxon>rosids</taxon>
        <taxon>malvids</taxon>
        <taxon>Sapindales</taxon>
        <taxon>Rutaceae</taxon>
        <taxon>Aurantioideae</taxon>
        <taxon>Citrus</taxon>
    </lineage>
</organism>
<dbReference type="EMBL" id="JBCGBO010000003">
    <property type="protein sequence ID" value="KAK9214483.1"/>
    <property type="molecule type" value="Genomic_DNA"/>
</dbReference>
<dbReference type="Proteomes" id="UP001428341">
    <property type="component" value="Unassembled WGS sequence"/>
</dbReference>
<evidence type="ECO:0000313" key="2">
    <source>
        <dbReference type="Proteomes" id="UP001428341"/>
    </source>
</evidence>
<protein>
    <submittedName>
        <fullName evidence="1">Uncharacterized protein</fullName>
    </submittedName>
</protein>
<name>A0AAP0QPN8_9ROSI</name>
<dbReference type="AlphaFoldDB" id="A0AAP0QPN8"/>
<evidence type="ECO:0000313" key="1">
    <source>
        <dbReference type="EMBL" id="KAK9214483.1"/>
    </source>
</evidence>